<dbReference type="Gene3D" id="3.40.50.300">
    <property type="entry name" value="P-loop containing nucleotide triphosphate hydrolases"/>
    <property type="match status" value="1"/>
</dbReference>
<dbReference type="Gene3D" id="1.10.8.280">
    <property type="entry name" value="ABC transporter ATPase domain-like"/>
    <property type="match status" value="1"/>
</dbReference>
<dbReference type="RefSeq" id="WP_303908723.1">
    <property type="nucleotide sequence ID" value="NZ_DYXC01000160.1"/>
</dbReference>
<keyword evidence="6" id="KW-0227">DNA damage</keyword>
<evidence type="ECO:0000256" key="15">
    <source>
        <dbReference type="ARBA" id="ARBA00039316"/>
    </source>
</evidence>
<proteinExistence type="inferred from homology"/>
<dbReference type="Pfam" id="PF17755">
    <property type="entry name" value="UvrA_DNA-bind"/>
    <property type="match status" value="1"/>
</dbReference>
<evidence type="ECO:0000256" key="2">
    <source>
        <dbReference type="ARBA" id="ARBA00022490"/>
    </source>
</evidence>
<evidence type="ECO:0000256" key="13">
    <source>
        <dbReference type="ARBA" id="ARBA00023204"/>
    </source>
</evidence>
<evidence type="ECO:0000256" key="16">
    <source>
        <dbReference type="ARBA" id="ARBA00042156"/>
    </source>
</evidence>
<keyword evidence="3" id="KW-0479">Metal-binding</keyword>
<evidence type="ECO:0000256" key="9">
    <source>
        <dbReference type="ARBA" id="ARBA00022833"/>
    </source>
</evidence>
<dbReference type="InterPro" id="IPR027417">
    <property type="entry name" value="P-loop_NTPase"/>
</dbReference>
<evidence type="ECO:0000256" key="3">
    <source>
        <dbReference type="ARBA" id="ARBA00022723"/>
    </source>
</evidence>
<evidence type="ECO:0000256" key="5">
    <source>
        <dbReference type="ARBA" id="ARBA00022741"/>
    </source>
</evidence>
<dbReference type="GO" id="GO:0008270">
    <property type="term" value="F:zinc ion binding"/>
    <property type="evidence" value="ECO:0007669"/>
    <property type="project" value="UniProtKB-KW"/>
</dbReference>
<dbReference type="PANTHER" id="PTHR43152">
    <property type="entry name" value="UVRABC SYSTEM PROTEIN A"/>
    <property type="match status" value="1"/>
</dbReference>
<keyword evidence="8" id="KW-0863">Zinc-finger</keyword>
<keyword evidence="7" id="KW-0228">DNA excision</keyword>
<evidence type="ECO:0000256" key="14">
    <source>
        <dbReference type="ARBA" id="ARBA00038000"/>
    </source>
</evidence>
<dbReference type="PANTHER" id="PTHR43152:SF1">
    <property type="entry name" value="UVRA PROTEIN"/>
    <property type="match status" value="1"/>
</dbReference>
<comment type="similarity">
    <text evidence="14">Belongs to the ABC transporter superfamily. UvrA family.</text>
</comment>
<name>A0A921FQW3_9MICC</name>
<dbReference type="Proteomes" id="UP000703315">
    <property type="component" value="Unassembled WGS sequence"/>
</dbReference>
<dbReference type="Gene3D" id="1.20.1580.10">
    <property type="entry name" value="ABC transporter ATPase like domain"/>
    <property type="match status" value="2"/>
</dbReference>
<feature type="domain" description="UvrA DNA-binding" evidence="17">
    <location>
        <begin position="63"/>
        <end position="156"/>
    </location>
</feature>
<evidence type="ECO:0000256" key="8">
    <source>
        <dbReference type="ARBA" id="ARBA00022771"/>
    </source>
</evidence>
<evidence type="ECO:0000256" key="11">
    <source>
        <dbReference type="ARBA" id="ARBA00022881"/>
    </source>
</evidence>
<organism evidence="18 19">
    <name type="scientific">Enteractinococcus helveticum</name>
    <dbReference type="NCBI Taxonomy" id="1837282"/>
    <lineage>
        <taxon>Bacteria</taxon>
        <taxon>Bacillati</taxon>
        <taxon>Actinomycetota</taxon>
        <taxon>Actinomycetes</taxon>
        <taxon>Micrococcales</taxon>
        <taxon>Micrococcaceae</taxon>
    </lineage>
</organism>
<accession>A0A921FQW3</accession>
<evidence type="ECO:0000256" key="12">
    <source>
        <dbReference type="ARBA" id="ARBA00023125"/>
    </source>
</evidence>
<protein>
    <recommendedName>
        <fullName evidence="15">UvrABC system protein A</fullName>
    </recommendedName>
    <alternativeName>
        <fullName evidence="16">Excinuclease ABC subunit A</fullName>
    </alternativeName>
</protein>
<evidence type="ECO:0000256" key="1">
    <source>
        <dbReference type="ARBA" id="ARBA00004496"/>
    </source>
</evidence>
<evidence type="ECO:0000256" key="7">
    <source>
        <dbReference type="ARBA" id="ARBA00022769"/>
    </source>
</evidence>
<dbReference type="GO" id="GO:0004518">
    <property type="term" value="F:nuclease activity"/>
    <property type="evidence" value="ECO:0007669"/>
    <property type="project" value="UniProtKB-KW"/>
</dbReference>
<dbReference type="GO" id="GO:0003677">
    <property type="term" value="F:DNA binding"/>
    <property type="evidence" value="ECO:0007669"/>
    <property type="project" value="UniProtKB-KW"/>
</dbReference>
<comment type="subcellular location">
    <subcellularLocation>
        <location evidence="1">Cytoplasm</location>
    </subcellularLocation>
</comment>
<dbReference type="GO" id="GO:0005737">
    <property type="term" value="C:cytoplasm"/>
    <property type="evidence" value="ECO:0007669"/>
    <property type="project" value="UniProtKB-SubCell"/>
</dbReference>
<sequence length="254" mass="28325">MLDGSTVRRLYPQVELVEGMPPTVALEQRTSAGGSRSDVGTISALSNSLRLLFSRAGKHPEHILDGAIAAWPGAWLGKNFREILETLGVDTARPWRELDEDTRQWILYTDETPIVTVLPVREAVRTQGPYEGKWESVSRYLRRTVAATQSEKNRARALRFFTASTCPTCHGHRLNPAALQVRYLDAAICELTHLNLDALLELLRRRYDHIVTRDPRDDGPEIGAERILLFTTLAILDAVTQLGLGGALIRGPPR</sequence>
<evidence type="ECO:0000256" key="10">
    <source>
        <dbReference type="ARBA" id="ARBA00022840"/>
    </source>
</evidence>
<evidence type="ECO:0000256" key="6">
    <source>
        <dbReference type="ARBA" id="ARBA00022763"/>
    </source>
</evidence>
<dbReference type="AlphaFoldDB" id="A0A921FQW3"/>
<dbReference type="GO" id="GO:0005524">
    <property type="term" value="F:ATP binding"/>
    <property type="evidence" value="ECO:0007669"/>
    <property type="project" value="UniProtKB-KW"/>
</dbReference>
<keyword evidence="2" id="KW-0963">Cytoplasm</keyword>
<dbReference type="GO" id="GO:0006281">
    <property type="term" value="P:DNA repair"/>
    <property type="evidence" value="ECO:0007669"/>
    <property type="project" value="UniProtKB-KW"/>
</dbReference>
<keyword evidence="10" id="KW-0067">ATP-binding</keyword>
<keyword evidence="4" id="KW-0677">Repeat</keyword>
<keyword evidence="5" id="KW-0547">Nucleotide-binding</keyword>
<comment type="caution">
    <text evidence="18">The sequence shown here is derived from an EMBL/GenBank/DDBJ whole genome shotgun (WGS) entry which is preliminary data.</text>
</comment>
<keyword evidence="9" id="KW-0862">Zinc</keyword>
<keyword evidence="11" id="KW-0267">Excision nuclease</keyword>
<evidence type="ECO:0000259" key="17">
    <source>
        <dbReference type="Pfam" id="PF17755"/>
    </source>
</evidence>
<reference evidence="18" key="1">
    <citation type="journal article" date="2021" name="PeerJ">
        <title>Extensive microbial diversity within the chicken gut microbiome revealed by metagenomics and culture.</title>
        <authorList>
            <person name="Gilroy R."/>
            <person name="Ravi A."/>
            <person name="Getino M."/>
            <person name="Pursley I."/>
            <person name="Horton D.L."/>
            <person name="Alikhan N.F."/>
            <person name="Baker D."/>
            <person name="Gharbi K."/>
            <person name="Hall N."/>
            <person name="Watson M."/>
            <person name="Adriaenssens E.M."/>
            <person name="Foster-Nyarko E."/>
            <person name="Jarju S."/>
            <person name="Secka A."/>
            <person name="Antonio M."/>
            <person name="Oren A."/>
            <person name="Chaudhuri R.R."/>
            <person name="La Ragione R."/>
            <person name="Hildebrand F."/>
            <person name="Pallen M.J."/>
        </authorList>
    </citation>
    <scope>NUCLEOTIDE SEQUENCE</scope>
    <source>
        <strain evidence="18">ChiHjej13B12-14962</strain>
    </source>
</reference>
<keyword evidence="13" id="KW-0234">DNA repair</keyword>
<evidence type="ECO:0000256" key="4">
    <source>
        <dbReference type="ARBA" id="ARBA00022737"/>
    </source>
</evidence>
<dbReference type="EMBL" id="DYXC01000160">
    <property type="protein sequence ID" value="HJF15852.1"/>
    <property type="molecule type" value="Genomic_DNA"/>
</dbReference>
<keyword evidence="12" id="KW-0238">DNA-binding</keyword>
<reference evidence="18" key="2">
    <citation type="submission" date="2021-09" db="EMBL/GenBank/DDBJ databases">
        <authorList>
            <person name="Gilroy R."/>
        </authorList>
    </citation>
    <scope>NUCLEOTIDE SEQUENCE</scope>
    <source>
        <strain evidence="18">ChiHjej13B12-14962</strain>
    </source>
</reference>
<evidence type="ECO:0000313" key="19">
    <source>
        <dbReference type="Proteomes" id="UP000703315"/>
    </source>
</evidence>
<evidence type="ECO:0000313" key="18">
    <source>
        <dbReference type="EMBL" id="HJF15852.1"/>
    </source>
</evidence>
<dbReference type="InterPro" id="IPR041552">
    <property type="entry name" value="UvrA_DNA-bd"/>
</dbReference>
<gene>
    <name evidence="18" type="ORF">K8V32_13865</name>
</gene>